<dbReference type="EMBL" id="BMXP01000001">
    <property type="protein sequence ID" value="GGW73525.1"/>
    <property type="molecule type" value="Genomic_DNA"/>
</dbReference>
<sequence length="352" mass="40482">MSKRAIFRADANTKIGTGHILRCKLLAHKLQALGFQIFFIAKNLTEDLADDLTRYSFTVVQFEKNQKESDLVYNFFKRYRQREKTIFIIDHDAPELHDLEFQSIIRNDYGLRLMYFSFDDKYDFLADIVLNQNIRALQMNYQVGSRTKLLLGPQYAILSDTYAKLQKDGLKQFSDKEDNCLLFFGGADVSRQTLRYLKALGNNTKLFRSLIVVCGSLNPDLDAIKLYIDDHKEMDATLYINTTKMPELMAKAKYALTSGGLTLWELACLNTLQIVSPSSERERKTVAFCVEQKLVHHLKDTNLMTDLELLKHIAAYKKDRLNSLMVKNFNKVVAVNGVEKVTEKIDNLISDS</sequence>
<reference evidence="3" key="1">
    <citation type="journal article" date="2014" name="Int. J. Syst. Evol. Microbiol.">
        <title>Complete genome sequence of Corynebacterium casei LMG S-19264T (=DSM 44701T), isolated from a smear-ripened cheese.</title>
        <authorList>
            <consortium name="US DOE Joint Genome Institute (JGI-PGF)"/>
            <person name="Walter F."/>
            <person name="Albersmeier A."/>
            <person name="Kalinowski J."/>
            <person name="Ruckert C."/>
        </authorList>
    </citation>
    <scope>NUCLEOTIDE SEQUENCE</scope>
    <source>
        <strain evidence="3">KCTC 22164</strain>
    </source>
</reference>
<dbReference type="RefSeq" id="WP_189403179.1">
    <property type="nucleotide sequence ID" value="NZ_BMXP01000001.1"/>
</dbReference>
<evidence type="ECO:0008006" key="5">
    <source>
        <dbReference type="Google" id="ProtNLM"/>
    </source>
</evidence>
<evidence type="ECO:0000256" key="1">
    <source>
        <dbReference type="PIRSR" id="PIRSR620023-1"/>
    </source>
</evidence>
<evidence type="ECO:0000256" key="2">
    <source>
        <dbReference type="PIRSR" id="PIRSR620023-2"/>
    </source>
</evidence>
<feature type="active site" description="Proton acceptor" evidence="1">
    <location>
        <position position="19"/>
    </location>
</feature>
<evidence type="ECO:0000313" key="4">
    <source>
        <dbReference type="Proteomes" id="UP000631300"/>
    </source>
</evidence>
<dbReference type="Gene3D" id="3.40.50.11190">
    <property type="match status" value="1"/>
</dbReference>
<dbReference type="NCBIfam" id="TIGR03590">
    <property type="entry name" value="PseG"/>
    <property type="match status" value="1"/>
</dbReference>
<dbReference type="InterPro" id="IPR020023">
    <property type="entry name" value="PseG"/>
</dbReference>
<feature type="binding site" evidence="2">
    <location>
        <position position="265"/>
    </location>
    <ligand>
        <name>substrate</name>
    </ligand>
</feature>
<gene>
    <name evidence="3" type="ORF">GCM10007391_01500</name>
</gene>
<dbReference type="AlphaFoldDB" id="A0A918MTK2"/>
<evidence type="ECO:0000313" key="3">
    <source>
        <dbReference type="EMBL" id="GGW73525.1"/>
    </source>
</evidence>
<dbReference type="Gene3D" id="3.40.50.2000">
    <property type="entry name" value="Glycogen Phosphorylase B"/>
    <property type="match status" value="1"/>
</dbReference>
<name>A0A918MTK2_9ALTE</name>
<proteinExistence type="predicted"/>
<protein>
    <recommendedName>
        <fullName evidence="5">UDP-2,4-diacetamido-2,4, 6-trideoxy-beta-L-altropyranose hydrolase</fullName>
    </recommendedName>
</protein>
<dbReference type="Proteomes" id="UP000631300">
    <property type="component" value="Unassembled WGS sequence"/>
</dbReference>
<reference evidence="3" key="2">
    <citation type="submission" date="2020-09" db="EMBL/GenBank/DDBJ databases">
        <authorList>
            <person name="Sun Q."/>
            <person name="Kim S."/>
        </authorList>
    </citation>
    <scope>NUCLEOTIDE SEQUENCE</scope>
    <source>
        <strain evidence="3">KCTC 22164</strain>
    </source>
</reference>
<keyword evidence="4" id="KW-1185">Reference proteome</keyword>
<organism evidence="3 4">
    <name type="scientific">Alteromonas halophila</name>
    <dbReference type="NCBI Taxonomy" id="516698"/>
    <lineage>
        <taxon>Bacteria</taxon>
        <taxon>Pseudomonadati</taxon>
        <taxon>Pseudomonadota</taxon>
        <taxon>Gammaproteobacteria</taxon>
        <taxon>Alteromonadales</taxon>
        <taxon>Alteromonadaceae</taxon>
        <taxon>Alteromonas/Salinimonas group</taxon>
        <taxon>Alteromonas</taxon>
    </lineage>
</organism>
<comment type="caution">
    <text evidence="3">The sequence shown here is derived from an EMBL/GenBank/DDBJ whole genome shotgun (WGS) entry which is preliminary data.</text>
</comment>
<accession>A0A918MTK2</accession>